<evidence type="ECO:0000313" key="1">
    <source>
        <dbReference type="EMBL" id="MBC3794576.1"/>
    </source>
</evidence>
<evidence type="ECO:0000313" key="2">
    <source>
        <dbReference type="Proteomes" id="UP000700732"/>
    </source>
</evidence>
<accession>A0ABR6WEY3</accession>
<proteinExistence type="predicted"/>
<dbReference type="RefSeq" id="WP_235985579.1">
    <property type="nucleotide sequence ID" value="NZ_VFIA01000050.1"/>
</dbReference>
<gene>
    <name evidence="1" type="ORF">FH603_5105</name>
</gene>
<keyword evidence="2" id="KW-1185">Reference proteome</keyword>
<name>A0ABR6WEY3_9BACT</name>
<sequence length="76" mass="8693">MATKTVELARLGDIVVERKYDMTYEEFSEKHLFGNYPVVIGDACNDWSTKKKLLRNTLKQSTGTQDDCTGQQLYAK</sequence>
<reference evidence="1 2" key="1">
    <citation type="submission" date="2019-06" db="EMBL/GenBank/DDBJ databases">
        <title>Spirosoma utsteinense sp. nov. isolated from Antarctic ice-free soils.</title>
        <authorList>
            <person name="Tahon G."/>
        </authorList>
    </citation>
    <scope>NUCLEOTIDE SEQUENCE [LARGE SCALE GENOMIC DNA]</scope>
    <source>
        <strain evidence="1 2">LMG 31447</strain>
    </source>
</reference>
<dbReference type="Proteomes" id="UP000700732">
    <property type="component" value="Unassembled WGS sequence"/>
</dbReference>
<dbReference type="EMBL" id="VFIA01000050">
    <property type="protein sequence ID" value="MBC3794576.1"/>
    <property type="molecule type" value="Genomic_DNA"/>
</dbReference>
<protein>
    <submittedName>
        <fullName evidence="1">Uncharacterized protein</fullName>
    </submittedName>
</protein>
<comment type="caution">
    <text evidence="1">The sequence shown here is derived from an EMBL/GenBank/DDBJ whole genome shotgun (WGS) entry which is preliminary data.</text>
</comment>
<organism evidence="1 2">
    <name type="scientific">Spirosoma utsteinense</name>
    <dbReference type="NCBI Taxonomy" id="2585773"/>
    <lineage>
        <taxon>Bacteria</taxon>
        <taxon>Pseudomonadati</taxon>
        <taxon>Bacteroidota</taxon>
        <taxon>Cytophagia</taxon>
        <taxon>Cytophagales</taxon>
        <taxon>Cytophagaceae</taxon>
        <taxon>Spirosoma</taxon>
    </lineage>
</organism>
<dbReference type="Gene3D" id="2.60.120.650">
    <property type="entry name" value="Cupin"/>
    <property type="match status" value="1"/>
</dbReference>